<evidence type="ECO:0000259" key="2">
    <source>
        <dbReference type="PROSITE" id="PS50102"/>
    </source>
</evidence>
<dbReference type="EMBL" id="CP042817">
    <property type="protein sequence ID" value="QEJ97543.1"/>
    <property type="molecule type" value="Genomic_DNA"/>
</dbReference>
<organism evidence="3 5">
    <name type="scientific">Treponema phagedenis</name>
    <dbReference type="NCBI Taxonomy" id="162"/>
    <lineage>
        <taxon>Bacteria</taxon>
        <taxon>Pseudomonadati</taxon>
        <taxon>Spirochaetota</taxon>
        <taxon>Spirochaetia</taxon>
        <taxon>Spirochaetales</taxon>
        <taxon>Treponemataceae</taxon>
        <taxon>Treponema</taxon>
    </lineage>
</organism>
<dbReference type="SMART" id="SM00360">
    <property type="entry name" value="RRM"/>
    <property type="match status" value="1"/>
</dbReference>
<dbReference type="EMBL" id="CDNC01000049">
    <property type="protein sequence ID" value="CEM63177.1"/>
    <property type="molecule type" value="Genomic_DNA"/>
</dbReference>
<dbReference type="CDD" id="cd21608">
    <property type="entry name" value="RRM2_NsCP33_like"/>
    <property type="match status" value="1"/>
</dbReference>
<dbReference type="SUPFAM" id="SSF54928">
    <property type="entry name" value="RNA-binding domain, RBD"/>
    <property type="match status" value="1"/>
</dbReference>
<reference evidence="3" key="1">
    <citation type="submission" date="2015-01" db="EMBL/GenBank/DDBJ databases">
        <authorList>
            <person name="Xiang T."/>
            <person name="Song Y."/>
            <person name="Huang L."/>
            <person name="Wang B."/>
            <person name="Wu P."/>
        </authorList>
    </citation>
    <scope>NUCLEOTIDE SEQUENCE [LARGE SCALE GENOMIC DNA]</scope>
    <source>
        <strain evidence="3">V1</strain>
    </source>
</reference>
<gene>
    <name evidence="3" type="primary">rbpD</name>
    <name evidence="4" type="ORF">FUT82_05685</name>
    <name evidence="3" type="ORF">TPHV1_70040</name>
</gene>
<dbReference type="PROSITE" id="PS50102">
    <property type="entry name" value="RRM"/>
    <property type="match status" value="1"/>
</dbReference>
<dbReference type="RefSeq" id="WP_002697533.1">
    <property type="nucleotide sequence ID" value="NZ_CDNC01000049.1"/>
</dbReference>
<evidence type="ECO:0000313" key="5">
    <source>
        <dbReference type="Proteomes" id="UP000042527"/>
    </source>
</evidence>
<dbReference type="InterPro" id="IPR048289">
    <property type="entry name" value="RRM2_NsCP33-like"/>
</dbReference>
<dbReference type="Proteomes" id="UP000042527">
    <property type="component" value="Unassembled WGS sequence"/>
</dbReference>
<dbReference type="GO" id="GO:0003723">
    <property type="term" value="F:RNA binding"/>
    <property type="evidence" value="ECO:0007669"/>
    <property type="project" value="UniProtKB-KW"/>
</dbReference>
<accession>A0A0B7GZV0</accession>
<dbReference type="OrthoDB" id="9798855at2"/>
<proteinExistence type="predicted"/>
<evidence type="ECO:0000256" key="1">
    <source>
        <dbReference type="ARBA" id="ARBA00022884"/>
    </source>
</evidence>
<dbReference type="InterPro" id="IPR012677">
    <property type="entry name" value="Nucleotide-bd_a/b_plait_sf"/>
</dbReference>
<feature type="domain" description="RRM" evidence="2">
    <location>
        <begin position="3"/>
        <end position="81"/>
    </location>
</feature>
<dbReference type="PANTHER" id="PTHR48027">
    <property type="entry name" value="HETEROGENEOUS NUCLEAR RIBONUCLEOPROTEIN 87F-RELATED"/>
    <property type="match status" value="1"/>
</dbReference>
<dbReference type="InterPro" id="IPR000504">
    <property type="entry name" value="RRM_dom"/>
</dbReference>
<name>A0A0B7GZV0_TREPH</name>
<dbReference type="InterPro" id="IPR035979">
    <property type="entry name" value="RBD_domain_sf"/>
</dbReference>
<dbReference type="GeneID" id="57752488"/>
<dbReference type="Proteomes" id="UP000323594">
    <property type="component" value="Chromosome"/>
</dbReference>
<dbReference type="AlphaFoldDB" id="A0A0B7GZV0"/>
<protein>
    <submittedName>
        <fullName evidence="3 4">RNA-binding protein</fullName>
    </submittedName>
</protein>
<evidence type="ECO:0000313" key="6">
    <source>
        <dbReference type="Proteomes" id="UP000323594"/>
    </source>
</evidence>
<evidence type="ECO:0000313" key="3">
    <source>
        <dbReference type="EMBL" id="CEM63177.1"/>
    </source>
</evidence>
<evidence type="ECO:0000313" key="4">
    <source>
        <dbReference type="EMBL" id="QEJ97543.1"/>
    </source>
</evidence>
<keyword evidence="1" id="KW-0694">RNA-binding</keyword>
<dbReference type="Pfam" id="PF00076">
    <property type="entry name" value="RRM_1"/>
    <property type="match status" value="1"/>
</dbReference>
<reference evidence="4 6" key="3">
    <citation type="submission" date="2019-08" db="EMBL/GenBank/DDBJ databases">
        <authorList>
            <person name="Kuhnert P."/>
        </authorList>
    </citation>
    <scope>NUCLEOTIDE SEQUENCE [LARGE SCALE GENOMIC DNA]</scope>
    <source>
        <strain evidence="4 6">B36.5</strain>
    </source>
</reference>
<dbReference type="InterPro" id="IPR052462">
    <property type="entry name" value="SLIRP/GR-RBP-like"/>
</dbReference>
<dbReference type="Gene3D" id="3.30.70.330">
    <property type="match status" value="1"/>
</dbReference>
<sequence length="88" mass="10006">MSQKIYVGNLNYATTGEGLKDLFGNYGEVVSAIVIKDRLTHRSKGFGFVEMEDEAAVKKAIEELNETDFEGRKIRVNYAEERQQPPQH</sequence>
<reference evidence="5" key="2">
    <citation type="submission" date="2015-01" db="EMBL/GenBank/DDBJ databases">
        <authorList>
            <person name="Manzoor Shahid"/>
            <person name="Zubair Saima"/>
        </authorList>
    </citation>
    <scope>NUCLEOTIDE SEQUENCE [LARGE SCALE GENOMIC DNA]</scope>
    <source>
        <strain evidence="5">V1</strain>
    </source>
</reference>
<keyword evidence="5" id="KW-1185">Reference proteome</keyword>